<dbReference type="PANTHER" id="PTHR11707:SF28">
    <property type="entry name" value="60 KDA LYSOPHOSPHOLIPASE"/>
    <property type="match status" value="1"/>
</dbReference>
<dbReference type="PROSITE" id="PS00144">
    <property type="entry name" value="ASN_GLN_ASE_1"/>
    <property type="match status" value="1"/>
</dbReference>
<dbReference type="PIRSF" id="PIRSF500176">
    <property type="entry name" value="L_ASNase"/>
    <property type="match status" value="1"/>
</dbReference>
<evidence type="ECO:0000256" key="2">
    <source>
        <dbReference type="ARBA" id="ARBA00022801"/>
    </source>
</evidence>
<dbReference type="EMBL" id="CP098827">
    <property type="protein sequence ID" value="XBO69962.1"/>
    <property type="molecule type" value="Genomic_DNA"/>
</dbReference>
<dbReference type="PANTHER" id="PTHR11707">
    <property type="entry name" value="L-ASPARAGINASE"/>
    <property type="match status" value="1"/>
</dbReference>
<dbReference type="PROSITE" id="PS00917">
    <property type="entry name" value="ASN_GLN_ASE_2"/>
    <property type="match status" value="1"/>
</dbReference>
<name>A0AAU7KEA8_9GAMM</name>
<dbReference type="InterPro" id="IPR036152">
    <property type="entry name" value="Asp/glu_Ase-like_sf"/>
</dbReference>
<dbReference type="Pfam" id="PF00710">
    <property type="entry name" value="Asparaginase"/>
    <property type="match status" value="1"/>
</dbReference>
<dbReference type="Gene3D" id="3.40.50.40">
    <property type="match status" value="1"/>
</dbReference>
<dbReference type="PROSITE" id="PS51732">
    <property type="entry name" value="ASN_GLN_ASE_3"/>
    <property type="match status" value="1"/>
</dbReference>
<protein>
    <submittedName>
        <fullName evidence="9">Asparaginase</fullName>
    </submittedName>
</protein>
<dbReference type="PRINTS" id="PR00139">
    <property type="entry name" value="ASNGLNASE"/>
</dbReference>
<dbReference type="InterPro" id="IPR004550">
    <property type="entry name" value="AsnASE_II"/>
</dbReference>
<keyword evidence="2" id="KW-0378">Hydrolase</keyword>
<dbReference type="RefSeq" id="WP_348826876.1">
    <property type="nucleotide sequence ID" value="NZ_CP098827.1"/>
</dbReference>
<evidence type="ECO:0000256" key="3">
    <source>
        <dbReference type="PIRSR" id="PIRSR001220-1"/>
    </source>
</evidence>
<evidence type="ECO:0000259" key="8">
    <source>
        <dbReference type="Pfam" id="PF17763"/>
    </source>
</evidence>
<feature type="active site" evidence="5">
    <location>
        <position position="15"/>
    </location>
</feature>
<dbReference type="AlphaFoldDB" id="A0AAU7KEA8"/>
<dbReference type="InterPro" id="IPR027474">
    <property type="entry name" value="L-asparaginase_N"/>
</dbReference>
<dbReference type="SFLD" id="SFLDS00057">
    <property type="entry name" value="Glutaminase/Asparaginase"/>
    <property type="match status" value="1"/>
</dbReference>
<evidence type="ECO:0000256" key="6">
    <source>
        <dbReference type="PROSITE-ProRule" id="PRU10100"/>
    </source>
</evidence>
<evidence type="ECO:0000313" key="9">
    <source>
        <dbReference type="EMBL" id="XBO69962.1"/>
    </source>
</evidence>
<dbReference type="SMART" id="SM00870">
    <property type="entry name" value="Asparaginase"/>
    <property type="match status" value="1"/>
</dbReference>
<sequence>MSSLPRILVMTTGGTIASALDSSGRSLSGALPGDALLANVALPEALRARVDVVSVLQKPSNAISRADLVALHQRCLDAMADPGVQGIVVTHGTDTLEDTAFFLDLTLPSHKPVVVTGSQRPPHQAGTDAFINLADAIRVAADEQARGLGTLVVFNQSLFAARQVRKVSTYQLDGFTAPAAGPVGRVDGENVHLLQRPVDHQVFELPLQAQLPRVDIVPAYLDASPALLECAIDNGAAGIVIDALGRGHVPPDWMPAVRDASSQGLPVLVTSSCLSGPLHQSYEFSGSLVDLCQAGALPVSGLGARKARIALSILLASDTPLAATLDALAR</sequence>
<dbReference type="InterPro" id="IPR027475">
    <property type="entry name" value="Asparaginase/glutaminase_AS2"/>
</dbReference>
<dbReference type="CDD" id="cd08964">
    <property type="entry name" value="L-asparaginase_II"/>
    <property type="match status" value="1"/>
</dbReference>
<evidence type="ECO:0000256" key="4">
    <source>
        <dbReference type="PIRSR" id="PIRSR001220-2"/>
    </source>
</evidence>
<dbReference type="InterPro" id="IPR037152">
    <property type="entry name" value="L-asparaginase_N_sf"/>
</dbReference>
<dbReference type="InterPro" id="IPR027473">
    <property type="entry name" value="L-asparaginase_C"/>
</dbReference>
<feature type="domain" description="L-asparaginase N-terminal" evidence="7">
    <location>
        <begin position="6"/>
        <end position="197"/>
    </location>
</feature>
<dbReference type="Gene3D" id="3.40.50.1170">
    <property type="entry name" value="L-asparaginase, N-terminal domain"/>
    <property type="match status" value="1"/>
</dbReference>
<feature type="binding site" evidence="4">
    <location>
        <position position="60"/>
    </location>
    <ligand>
        <name>substrate</name>
    </ligand>
</feature>
<proteinExistence type="inferred from homology"/>
<dbReference type="InterPro" id="IPR020827">
    <property type="entry name" value="Asparaginase/glutaminase_AS1"/>
</dbReference>
<dbReference type="InterPro" id="IPR040919">
    <property type="entry name" value="Asparaginase_C"/>
</dbReference>
<feature type="active site" evidence="6">
    <location>
        <position position="93"/>
    </location>
</feature>
<dbReference type="GO" id="GO:0006528">
    <property type="term" value="P:asparagine metabolic process"/>
    <property type="evidence" value="ECO:0007669"/>
    <property type="project" value="InterPro"/>
</dbReference>
<dbReference type="GO" id="GO:0004067">
    <property type="term" value="F:asparaginase activity"/>
    <property type="evidence" value="ECO:0007669"/>
    <property type="project" value="UniProtKB-UniRule"/>
</dbReference>
<evidence type="ECO:0000256" key="1">
    <source>
        <dbReference type="ARBA" id="ARBA00010518"/>
    </source>
</evidence>
<organism evidence="9">
    <name type="scientific">Halomonas sp. RT37</name>
    <dbReference type="NCBI Taxonomy" id="2950872"/>
    <lineage>
        <taxon>Bacteria</taxon>
        <taxon>Pseudomonadati</taxon>
        <taxon>Pseudomonadota</taxon>
        <taxon>Gammaproteobacteria</taxon>
        <taxon>Oceanospirillales</taxon>
        <taxon>Halomonadaceae</taxon>
        <taxon>Halomonas</taxon>
    </lineage>
</organism>
<evidence type="ECO:0000256" key="5">
    <source>
        <dbReference type="PROSITE-ProRule" id="PRU10099"/>
    </source>
</evidence>
<dbReference type="FunFam" id="3.40.50.1170:FF:000001">
    <property type="entry name" value="L-asparaginase 2"/>
    <property type="match status" value="1"/>
</dbReference>
<evidence type="ECO:0000259" key="7">
    <source>
        <dbReference type="Pfam" id="PF00710"/>
    </source>
</evidence>
<feature type="domain" description="Asparaginase/glutaminase C-terminal" evidence="8">
    <location>
        <begin position="213"/>
        <end position="319"/>
    </location>
</feature>
<gene>
    <name evidence="9" type="ORF">NFG58_15220</name>
</gene>
<reference evidence="9" key="1">
    <citation type="submission" date="2022-06" db="EMBL/GenBank/DDBJ databases">
        <title>A novel DMS-producing enzyme.</title>
        <authorList>
            <person name="Zhang Y."/>
        </authorList>
    </citation>
    <scope>NUCLEOTIDE SEQUENCE</scope>
    <source>
        <strain evidence="9">RT37</strain>
    </source>
</reference>
<feature type="binding site" evidence="4">
    <location>
        <begin position="93"/>
        <end position="94"/>
    </location>
    <ligand>
        <name>substrate</name>
    </ligand>
</feature>
<dbReference type="Pfam" id="PF17763">
    <property type="entry name" value="Asparaginase_C"/>
    <property type="match status" value="1"/>
</dbReference>
<accession>A0AAU7KEA8</accession>
<dbReference type="SUPFAM" id="SSF53774">
    <property type="entry name" value="Glutaminase/Asparaginase"/>
    <property type="match status" value="1"/>
</dbReference>
<comment type="similarity">
    <text evidence="1">Belongs to the asparaginase 1 family.</text>
</comment>
<dbReference type="InterPro" id="IPR006034">
    <property type="entry name" value="Asparaginase/glutaminase-like"/>
</dbReference>
<feature type="active site" description="O-isoaspartyl threonine intermediate" evidence="3">
    <location>
        <position position="15"/>
    </location>
</feature>
<dbReference type="PIRSF" id="PIRSF001220">
    <property type="entry name" value="L-ASNase_gatD"/>
    <property type="match status" value="1"/>
</dbReference>